<dbReference type="InterPro" id="IPR005064">
    <property type="entry name" value="BUG"/>
</dbReference>
<evidence type="ECO:0000256" key="1">
    <source>
        <dbReference type="ARBA" id="ARBA00006987"/>
    </source>
</evidence>
<comment type="similarity">
    <text evidence="1">Belongs to the UPF0065 (bug) family.</text>
</comment>
<dbReference type="AlphaFoldDB" id="A0A562ZF38"/>
<dbReference type="Gene3D" id="3.40.190.10">
    <property type="entry name" value="Periplasmic binding protein-like II"/>
    <property type="match status" value="1"/>
</dbReference>
<name>A0A562ZF38_9BURK</name>
<accession>A0A562ZF38</accession>
<keyword evidence="4" id="KW-1185">Reference proteome</keyword>
<dbReference type="PANTHER" id="PTHR42928">
    <property type="entry name" value="TRICARBOXYLATE-BINDING PROTEIN"/>
    <property type="match status" value="1"/>
</dbReference>
<dbReference type="Gene3D" id="3.40.190.150">
    <property type="entry name" value="Bordetella uptake gene, domain 1"/>
    <property type="match status" value="1"/>
</dbReference>
<feature type="signal peptide" evidence="2">
    <location>
        <begin position="1"/>
        <end position="24"/>
    </location>
</feature>
<dbReference type="RefSeq" id="WP_145896795.1">
    <property type="nucleotide sequence ID" value="NZ_VOBQ01000026.1"/>
</dbReference>
<dbReference type="EMBL" id="VOBQ01000026">
    <property type="protein sequence ID" value="TWO66162.1"/>
    <property type="molecule type" value="Genomic_DNA"/>
</dbReference>
<keyword evidence="2" id="KW-0732">Signal</keyword>
<protein>
    <submittedName>
        <fullName evidence="3">Tripartite tricarboxylate transporter substrate binding protein</fullName>
    </submittedName>
</protein>
<dbReference type="InterPro" id="IPR042100">
    <property type="entry name" value="Bug_dom1"/>
</dbReference>
<dbReference type="PANTHER" id="PTHR42928:SF5">
    <property type="entry name" value="BLR1237 PROTEIN"/>
    <property type="match status" value="1"/>
</dbReference>
<proteinExistence type="inferred from homology"/>
<dbReference type="PIRSF" id="PIRSF017082">
    <property type="entry name" value="YflP"/>
    <property type="match status" value="1"/>
</dbReference>
<evidence type="ECO:0000313" key="3">
    <source>
        <dbReference type="EMBL" id="TWO66162.1"/>
    </source>
</evidence>
<dbReference type="SUPFAM" id="SSF53850">
    <property type="entry name" value="Periplasmic binding protein-like II"/>
    <property type="match status" value="1"/>
</dbReference>
<feature type="chain" id="PRO_5022009734" evidence="2">
    <location>
        <begin position="25"/>
        <end position="323"/>
    </location>
</feature>
<organism evidence="3 4">
    <name type="scientific">Caenimonas sedimenti</name>
    <dbReference type="NCBI Taxonomy" id="2596921"/>
    <lineage>
        <taxon>Bacteria</taxon>
        <taxon>Pseudomonadati</taxon>
        <taxon>Pseudomonadota</taxon>
        <taxon>Betaproteobacteria</taxon>
        <taxon>Burkholderiales</taxon>
        <taxon>Comamonadaceae</taxon>
        <taxon>Caenimonas</taxon>
    </lineage>
</organism>
<gene>
    <name evidence="3" type="ORF">FN976_26845</name>
</gene>
<dbReference type="CDD" id="cd13578">
    <property type="entry name" value="PBP2_Bug27"/>
    <property type="match status" value="1"/>
</dbReference>
<evidence type="ECO:0000313" key="4">
    <source>
        <dbReference type="Proteomes" id="UP000318199"/>
    </source>
</evidence>
<evidence type="ECO:0000256" key="2">
    <source>
        <dbReference type="SAM" id="SignalP"/>
    </source>
</evidence>
<dbReference type="Pfam" id="PF03401">
    <property type="entry name" value="TctC"/>
    <property type="match status" value="1"/>
</dbReference>
<comment type="caution">
    <text evidence="3">The sequence shown here is derived from an EMBL/GenBank/DDBJ whole genome shotgun (WGS) entry which is preliminary data.</text>
</comment>
<dbReference type="OrthoDB" id="8678477at2"/>
<dbReference type="Proteomes" id="UP000318199">
    <property type="component" value="Unassembled WGS sequence"/>
</dbReference>
<reference evidence="3 4" key="1">
    <citation type="submission" date="2019-07" db="EMBL/GenBank/DDBJ databases">
        <title>Caenimonas sedimenti sp. nov., isolated from activated sludge.</title>
        <authorList>
            <person name="Xu J."/>
        </authorList>
    </citation>
    <scope>NUCLEOTIDE SEQUENCE [LARGE SCALE GENOMIC DNA]</scope>
    <source>
        <strain evidence="3 4">HX-9-20</strain>
    </source>
</reference>
<sequence length="323" mass="34383">MARRHVLRCLVACGLALALSPATAQTWPTRPVKIIVPFAAGGPADNYARFLAQRLPDQLGQSFVVENRPGAGAVIGTDAVAKSPADGYTLLLMSNTHTVNETLVQNKPYNLTRDFVPVAPVNYSDLILVAHPSVAAANVQGVLKFAKERPGKLNYASSGTGTPYHMAGELFKSMGGVFLVHIPYKGSSGARTDLLGGQVDLMFDAVTTMVEQVKSGKVKAIATTGKQRSAVLPDVPTVHESGVSNYEATIWLGLMAPKGTPAAVVNRLNEAVSKITSQPDVQQLWSRQGATAMVMNAAAFDKYVQDDIAKWAKVIQTANIKAE</sequence>